<dbReference type="SUPFAM" id="SSF52467">
    <property type="entry name" value="DHS-like NAD/FAD-binding domain"/>
    <property type="match status" value="1"/>
</dbReference>
<dbReference type="InterPro" id="IPR029035">
    <property type="entry name" value="DHS-like_NAD/FAD-binding_dom"/>
</dbReference>
<keyword evidence="2" id="KW-1185">Reference proteome</keyword>
<evidence type="ECO:0000313" key="1">
    <source>
        <dbReference type="EMBL" id="GFZ26777.1"/>
    </source>
</evidence>
<gene>
    <name evidence="1" type="ORF">LCB40_06570</name>
</gene>
<dbReference type="AlphaFoldDB" id="A0A916VHL8"/>
<dbReference type="EMBL" id="BMAY01000004">
    <property type="protein sequence ID" value="GFZ26777.1"/>
    <property type="molecule type" value="Genomic_DNA"/>
</dbReference>
<evidence type="ECO:0000313" key="2">
    <source>
        <dbReference type="Proteomes" id="UP000677218"/>
    </source>
</evidence>
<protein>
    <recommendedName>
        <fullName evidence="3">Deacetylase sirtuin-type domain-containing protein</fullName>
    </recommendedName>
</protein>
<sequence length="218" mass="24763">MNLPNKLWHDADKIVLACGNQFLPLDDFAELEKAQQLAWPERWAKWSELIGQKTLNFQEPAAFSDVRKLLAGKEYFIATSSFEHYFEAAGFNEQRIFNLNGDWTVMQCSSGINHGQLSDLATVKAYLAGQGSVPKCAKCGREMELHVPLSQHFYPDTDANTRFRWFLTGAEDDQVLLVQLGVDETTPQLADPLVHLSRQFANWHLVKGDADWLHELVN</sequence>
<reference evidence="1" key="1">
    <citation type="submission" date="2020-08" db="EMBL/GenBank/DDBJ databases">
        <title>Taxonomic study for Lactobacillus species isolated from hardwood bark.</title>
        <authorList>
            <person name="Tohno M."/>
            <person name="Tanizawa Y."/>
        </authorList>
    </citation>
    <scope>NUCLEOTIDE SEQUENCE</scope>
    <source>
        <strain evidence="1">B40</strain>
    </source>
</reference>
<accession>A0A916VHL8</accession>
<dbReference type="RefSeq" id="WP_212780476.1">
    <property type="nucleotide sequence ID" value="NZ_BMAY01000004.1"/>
</dbReference>
<proteinExistence type="predicted"/>
<comment type="caution">
    <text evidence="1">The sequence shown here is derived from an EMBL/GenBank/DDBJ whole genome shotgun (WGS) entry which is preliminary data.</text>
</comment>
<evidence type="ECO:0008006" key="3">
    <source>
        <dbReference type="Google" id="ProtNLM"/>
    </source>
</evidence>
<name>A0A916VHL8_9LACO</name>
<dbReference type="Proteomes" id="UP000677218">
    <property type="component" value="Unassembled WGS sequence"/>
</dbReference>
<organism evidence="1 2">
    <name type="scientific">Lactobacillus corticis</name>
    <dbReference type="NCBI Taxonomy" id="2201249"/>
    <lineage>
        <taxon>Bacteria</taxon>
        <taxon>Bacillati</taxon>
        <taxon>Bacillota</taxon>
        <taxon>Bacilli</taxon>
        <taxon>Lactobacillales</taxon>
        <taxon>Lactobacillaceae</taxon>
        <taxon>Lactobacillus</taxon>
    </lineage>
</organism>